<dbReference type="EMBL" id="CABFNS010000003">
    <property type="protein sequence ID" value="VUC19797.1"/>
    <property type="molecule type" value="Genomic_DNA"/>
</dbReference>
<organism evidence="1 2">
    <name type="scientific">Bionectria ochroleuca</name>
    <name type="common">Gliocladium roseum</name>
    <dbReference type="NCBI Taxonomy" id="29856"/>
    <lineage>
        <taxon>Eukaryota</taxon>
        <taxon>Fungi</taxon>
        <taxon>Dikarya</taxon>
        <taxon>Ascomycota</taxon>
        <taxon>Pezizomycotina</taxon>
        <taxon>Sordariomycetes</taxon>
        <taxon>Hypocreomycetidae</taxon>
        <taxon>Hypocreales</taxon>
        <taxon>Bionectriaceae</taxon>
        <taxon>Clonostachys</taxon>
    </lineage>
</organism>
<accession>A0ABY6TMJ0</accession>
<sequence>MVRMQESESIWNADKIYRDFDGDTALHHESEGEYRYIQTAPVVILRRLGAGTQVKIAKDYVCF</sequence>
<comment type="caution">
    <text evidence="1">The sequence shown here is derived from an EMBL/GenBank/DDBJ whole genome shotgun (WGS) entry which is preliminary data.</text>
</comment>
<reference evidence="1 2" key="1">
    <citation type="submission" date="2019-06" db="EMBL/GenBank/DDBJ databases">
        <authorList>
            <person name="Broberg M."/>
        </authorList>
    </citation>
    <scope>NUCLEOTIDE SEQUENCE [LARGE SCALE GENOMIC DNA]</scope>
</reference>
<name>A0ABY6TMJ0_BIOOC</name>
<dbReference type="Proteomes" id="UP000766486">
    <property type="component" value="Unassembled WGS sequence"/>
</dbReference>
<protein>
    <submittedName>
        <fullName evidence="1">Uncharacterized protein</fullName>
    </submittedName>
</protein>
<evidence type="ECO:0000313" key="1">
    <source>
        <dbReference type="EMBL" id="VUC19797.1"/>
    </source>
</evidence>
<keyword evidence="2" id="KW-1185">Reference proteome</keyword>
<gene>
    <name evidence="1" type="ORF">CLO192961_LOCUS25</name>
</gene>
<evidence type="ECO:0000313" key="2">
    <source>
        <dbReference type="Proteomes" id="UP000766486"/>
    </source>
</evidence>
<proteinExistence type="predicted"/>